<reference evidence="8" key="1">
    <citation type="submission" date="2021-01" db="EMBL/GenBank/DDBJ databases">
        <authorList>
            <person name="Corre E."/>
            <person name="Pelletier E."/>
            <person name="Niang G."/>
            <person name="Scheremetjew M."/>
            <person name="Finn R."/>
            <person name="Kale V."/>
            <person name="Holt S."/>
            <person name="Cochrane G."/>
            <person name="Meng A."/>
            <person name="Brown T."/>
            <person name="Cohen L."/>
        </authorList>
    </citation>
    <scope>NUCLEOTIDE SEQUENCE</scope>
    <source>
        <strain evidence="8">CCMP3303</strain>
    </source>
</reference>
<gene>
    <name evidence="8" type="ORF">MPOL1434_LOCUS7072</name>
</gene>
<evidence type="ECO:0000256" key="3">
    <source>
        <dbReference type="ARBA" id="ARBA00022989"/>
    </source>
</evidence>
<dbReference type="PANTHER" id="PTHR16189:SF2">
    <property type="entry name" value="AMINO ACID TRANSPORTER TRANSMEMBRANE DOMAIN-CONTAINING PROTEIN"/>
    <property type="match status" value="1"/>
</dbReference>
<dbReference type="PANTHER" id="PTHR16189">
    <property type="entry name" value="TRANSMEMBRANE PROTEIN 104-RELATED"/>
    <property type="match status" value="1"/>
</dbReference>
<evidence type="ECO:0000256" key="5">
    <source>
        <dbReference type="SAM" id="MobiDB-lite"/>
    </source>
</evidence>
<feature type="transmembrane region" description="Helical" evidence="6">
    <location>
        <begin position="294"/>
        <end position="313"/>
    </location>
</feature>
<feature type="transmembrane region" description="Helical" evidence="6">
    <location>
        <begin position="430"/>
        <end position="447"/>
    </location>
</feature>
<evidence type="ECO:0000256" key="6">
    <source>
        <dbReference type="SAM" id="Phobius"/>
    </source>
</evidence>
<accession>A0A7S0ASG1</accession>
<evidence type="ECO:0000256" key="1">
    <source>
        <dbReference type="ARBA" id="ARBA00004370"/>
    </source>
</evidence>
<feature type="region of interest" description="Disordered" evidence="5">
    <location>
        <begin position="113"/>
        <end position="148"/>
    </location>
</feature>
<dbReference type="InterPro" id="IPR013057">
    <property type="entry name" value="AA_transpt_TM"/>
</dbReference>
<comment type="subcellular location">
    <subcellularLocation>
        <location evidence="1">Membrane</location>
    </subcellularLocation>
</comment>
<feature type="transmembrane region" description="Helical" evidence="6">
    <location>
        <begin position="384"/>
        <end position="409"/>
    </location>
</feature>
<evidence type="ECO:0000256" key="4">
    <source>
        <dbReference type="ARBA" id="ARBA00023136"/>
    </source>
</evidence>
<feature type="transmembrane region" description="Helical" evidence="6">
    <location>
        <begin position="500"/>
        <end position="521"/>
    </location>
</feature>
<feature type="domain" description="Amino acid transporter transmembrane" evidence="7">
    <location>
        <begin position="166"/>
        <end position="480"/>
    </location>
</feature>
<feature type="transmembrane region" description="Helical" evidence="6">
    <location>
        <begin position="224"/>
        <end position="243"/>
    </location>
</feature>
<feature type="transmembrane region" description="Helical" evidence="6">
    <location>
        <begin position="453"/>
        <end position="474"/>
    </location>
</feature>
<proteinExistence type="predicted"/>
<dbReference type="AlphaFoldDB" id="A0A7S0ASG1"/>
<name>A0A7S0ASG1_9STRA</name>
<dbReference type="Pfam" id="PF01490">
    <property type="entry name" value="Aa_trans"/>
    <property type="match status" value="2"/>
</dbReference>
<feature type="transmembrane region" description="Helical" evidence="6">
    <location>
        <begin position="334"/>
        <end position="357"/>
    </location>
</feature>
<keyword evidence="4 6" id="KW-0472">Membrane</keyword>
<evidence type="ECO:0000313" key="8">
    <source>
        <dbReference type="EMBL" id="CAD8372682.1"/>
    </source>
</evidence>
<feature type="domain" description="Amino acid transporter transmembrane" evidence="7">
    <location>
        <begin position="33"/>
        <end position="75"/>
    </location>
</feature>
<protein>
    <recommendedName>
        <fullName evidence="7">Amino acid transporter transmembrane domain-containing protein</fullName>
    </recommendedName>
</protein>
<feature type="transmembrane region" description="Helical" evidence="6">
    <location>
        <begin position="255"/>
        <end position="274"/>
    </location>
</feature>
<dbReference type="GO" id="GO:0016020">
    <property type="term" value="C:membrane"/>
    <property type="evidence" value="ECO:0007669"/>
    <property type="project" value="UniProtKB-SubCell"/>
</dbReference>
<feature type="transmembrane region" description="Helical" evidence="6">
    <location>
        <begin position="186"/>
        <end position="204"/>
    </location>
</feature>
<evidence type="ECO:0000259" key="7">
    <source>
        <dbReference type="Pfam" id="PF01490"/>
    </source>
</evidence>
<feature type="transmembrane region" description="Helical" evidence="6">
    <location>
        <begin position="32"/>
        <end position="52"/>
    </location>
</feature>
<keyword evidence="3 6" id="KW-1133">Transmembrane helix</keyword>
<evidence type="ECO:0000256" key="2">
    <source>
        <dbReference type="ARBA" id="ARBA00022692"/>
    </source>
</evidence>
<organism evidence="8">
    <name type="scientific">Minutocellus polymorphus</name>
    <dbReference type="NCBI Taxonomy" id="265543"/>
    <lineage>
        <taxon>Eukaryota</taxon>
        <taxon>Sar</taxon>
        <taxon>Stramenopiles</taxon>
        <taxon>Ochrophyta</taxon>
        <taxon>Bacillariophyta</taxon>
        <taxon>Mediophyceae</taxon>
        <taxon>Cymatosirophycidae</taxon>
        <taxon>Cymatosirales</taxon>
        <taxon>Cymatosiraceae</taxon>
        <taxon>Minutocellus</taxon>
    </lineage>
</organism>
<keyword evidence="2 6" id="KW-0812">Transmembrane</keyword>
<feature type="transmembrane region" description="Helical" evidence="6">
    <location>
        <begin position="58"/>
        <end position="75"/>
    </location>
</feature>
<sequence length="523" mass="56901">MSDEESSSIPSLSSDDSLTHGIAKRQGFSQPVAVAFTINYLIGTGFLTLPWAFDQGGILLSTATFLFVLVICNISKDMVLSAMARAEAMSRSADIDEEGATLLVKSDYGSSDYGSVESDDASGQDNFNESTHFGGEVEDGSLALRPTMDPLDISRKPVDGRYMVRERKFEYVELCRIFLGVRGEQAYIICIALSIIAQLWGYTTVFSSALAEMVPILRDTNRDYSIYTILFGSVVVPLTCLDLKEQKTFQLVLSGGRLFVIAVMILTCLLASFADDESTPHFVGTESAAGAGSQLVNLGGLYSMLSVLIFAFMMHNALPVLSEPVADKKHLSSIYLYAFLVCAVAFWTLGFAVSWFFGDGVEQSCNLLWTTYTGGHPSAIWPKAVSYFVVLFPAVNIISAYPLNAIVLGNNLVQKIHNQREIETHAHLRTIYRVIASSPPIVGALFVRELGVITSYAGVLAIITVLCFPAMMYISSKRAARSKGYNNATMYEGFGSSEHSATMVLVVSCAAAVYILSKLLIGY</sequence>
<dbReference type="EMBL" id="HBEJ01012076">
    <property type="protein sequence ID" value="CAD8372682.1"/>
    <property type="molecule type" value="Transcribed_RNA"/>
</dbReference>